<reference evidence="2" key="1">
    <citation type="submission" date="2014-09" db="EMBL/GenBank/DDBJ databases">
        <authorList>
            <person name="Magalhaes I.L.F."/>
            <person name="Oliveira U."/>
            <person name="Santos F.R."/>
            <person name="Vidigal T.H.D.A."/>
            <person name="Brescovit A.D."/>
            <person name="Santos A.J."/>
        </authorList>
    </citation>
    <scope>NUCLEOTIDE SEQUENCE</scope>
    <source>
        <tissue evidence="2">Shoot tissue taken approximately 20 cm above the soil surface</tissue>
    </source>
</reference>
<accession>A0A0A9RHG5</accession>
<name>A0A0A9RHG5_ARUDO</name>
<proteinExistence type="predicted"/>
<dbReference type="EMBL" id="GBRH01219839">
    <property type="protein sequence ID" value="JAD78056.1"/>
    <property type="molecule type" value="Transcribed_RNA"/>
</dbReference>
<feature type="compositionally biased region" description="Basic and acidic residues" evidence="1">
    <location>
        <begin position="1"/>
        <end position="10"/>
    </location>
</feature>
<feature type="region of interest" description="Disordered" evidence="1">
    <location>
        <begin position="1"/>
        <end position="25"/>
    </location>
</feature>
<evidence type="ECO:0000313" key="2">
    <source>
        <dbReference type="EMBL" id="JAD78056.1"/>
    </source>
</evidence>
<protein>
    <submittedName>
        <fullName evidence="2">Uncharacterized protein</fullName>
    </submittedName>
</protein>
<reference evidence="2" key="2">
    <citation type="journal article" date="2015" name="Data Brief">
        <title>Shoot transcriptome of the giant reed, Arundo donax.</title>
        <authorList>
            <person name="Barrero R.A."/>
            <person name="Guerrero F.D."/>
            <person name="Moolhuijzen P."/>
            <person name="Goolsby J.A."/>
            <person name="Tidwell J."/>
            <person name="Bellgard S.E."/>
            <person name="Bellgard M.I."/>
        </authorList>
    </citation>
    <scope>NUCLEOTIDE SEQUENCE</scope>
    <source>
        <tissue evidence="2">Shoot tissue taken approximately 20 cm above the soil surface</tissue>
    </source>
</reference>
<evidence type="ECO:0000256" key="1">
    <source>
        <dbReference type="SAM" id="MobiDB-lite"/>
    </source>
</evidence>
<dbReference type="AlphaFoldDB" id="A0A0A9RHG5"/>
<organism evidence="2">
    <name type="scientific">Arundo donax</name>
    <name type="common">Giant reed</name>
    <name type="synonym">Donax arundinaceus</name>
    <dbReference type="NCBI Taxonomy" id="35708"/>
    <lineage>
        <taxon>Eukaryota</taxon>
        <taxon>Viridiplantae</taxon>
        <taxon>Streptophyta</taxon>
        <taxon>Embryophyta</taxon>
        <taxon>Tracheophyta</taxon>
        <taxon>Spermatophyta</taxon>
        <taxon>Magnoliopsida</taxon>
        <taxon>Liliopsida</taxon>
        <taxon>Poales</taxon>
        <taxon>Poaceae</taxon>
        <taxon>PACMAD clade</taxon>
        <taxon>Arundinoideae</taxon>
        <taxon>Arundineae</taxon>
        <taxon>Arundo</taxon>
    </lineage>
</organism>
<sequence length="25" mass="2828">MTPREGERTSEATFGSVDKTLEMRV</sequence>